<name>A0AAE1ELE3_PETCI</name>
<dbReference type="Proteomes" id="UP001286313">
    <property type="component" value="Unassembled WGS sequence"/>
</dbReference>
<keyword evidence="9" id="KW-1185">Reference proteome</keyword>
<dbReference type="InterPro" id="IPR050549">
    <property type="entry name" value="MFS_Trehalose_Transporter"/>
</dbReference>
<dbReference type="Pfam" id="PF00083">
    <property type="entry name" value="Sugar_tr"/>
    <property type="match status" value="1"/>
</dbReference>
<evidence type="ECO:0000256" key="5">
    <source>
        <dbReference type="SAM" id="MobiDB-lite"/>
    </source>
</evidence>
<dbReference type="EMBL" id="JAWQEG010005948">
    <property type="protein sequence ID" value="KAK3856229.1"/>
    <property type="molecule type" value="Genomic_DNA"/>
</dbReference>
<comment type="subcellular location">
    <subcellularLocation>
        <location evidence="1">Membrane</location>
        <topology evidence="1">Multi-pass membrane protein</topology>
    </subcellularLocation>
</comment>
<evidence type="ECO:0000313" key="8">
    <source>
        <dbReference type="EMBL" id="KAK3856229.1"/>
    </source>
</evidence>
<feature type="transmembrane region" description="Helical" evidence="6">
    <location>
        <begin position="35"/>
        <end position="58"/>
    </location>
</feature>
<evidence type="ECO:0000256" key="4">
    <source>
        <dbReference type="ARBA" id="ARBA00023136"/>
    </source>
</evidence>
<feature type="transmembrane region" description="Helical" evidence="6">
    <location>
        <begin position="270"/>
        <end position="292"/>
    </location>
</feature>
<protein>
    <recommendedName>
        <fullName evidence="7">Major facilitator superfamily (MFS) profile domain-containing protein</fullName>
    </recommendedName>
</protein>
<comment type="caution">
    <text evidence="8">The sequence shown here is derived from an EMBL/GenBank/DDBJ whole genome shotgun (WGS) entry which is preliminary data.</text>
</comment>
<feature type="transmembrane region" description="Helical" evidence="6">
    <location>
        <begin position="78"/>
        <end position="100"/>
    </location>
</feature>
<evidence type="ECO:0000313" key="9">
    <source>
        <dbReference type="Proteomes" id="UP001286313"/>
    </source>
</evidence>
<dbReference type="InterPro" id="IPR036259">
    <property type="entry name" value="MFS_trans_sf"/>
</dbReference>
<feature type="transmembrane region" description="Helical" evidence="6">
    <location>
        <begin position="166"/>
        <end position="184"/>
    </location>
</feature>
<feature type="transmembrane region" description="Helical" evidence="6">
    <location>
        <begin position="130"/>
        <end position="154"/>
    </location>
</feature>
<keyword evidence="2 6" id="KW-0812">Transmembrane</keyword>
<proteinExistence type="predicted"/>
<feature type="non-terminal residue" evidence="8">
    <location>
        <position position="1"/>
    </location>
</feature>
<reference evidence="8" key="1">
    <citation type="submission" date="2023-10" db="EMBL/GenBank/DDBJ databases">
        <title>Genome assemblies of two species of porcelain crab, Petrolisthes cinctipes and Petrolisthes manimaculis (Anomura: Porcellanidae).</title>
        <authorList>
            <person name="Angst P."/>
        </authorList>
    </citation>
    <scope>NUCLEOTIDE SEQUENCE</scope>
    <source>
        <strain evidence="8">PB745_01</strain>
        <tissue evidence="8">Gill</tissue>
    </source>
</reference>
<dbReference type="AlphaFoldDB" id="A0AAE1ELE3"/>
<evidence type="ECO:0000256" key="1">
    <source>
        <dbReference type="ARBA" id="ARBA00004141"/>
    </source>
</evidence>
<dbReference type="PANTHER" id="PTHR48021:SF1">
    <property type="entry name" value="GH07001P-RELATED"/>
    <property type="match status" value="1"/>
</dbReference>
<dbReference type="SUPFAM" id="SSF103473">
    <property type="entry name" value="MFS general substrate transporter"/>
    <property type="match status" value="1"/>
</dbReference>
<gene>
    <name evidence="8" type="ORF">Pcinc_037427</name>
</gene>
<dbReference type="InterPro" id="IPR005828">
    <property type="entry name" value="MFS_sugar_transport-like"/>
</dbReference>
<dbReference type="PANTHER" id="PTHR48021">
    <property type="match status" value="1"/>
</dbReference>
<dbReference type="PROSITE" id="PS50850">
    <property type="entry name" value="MFS"/>
    <property type="match status" value="1"/>
</dbReference>
<feature type="compositionally biased region" description="Basic and acidic residues" evidence="5">
    <location>
        <begin position="13"/>
        <end position="23"/>
    </location>
</feature>
<dbReference type="GO" id="GO:0022857">
    <property type="term" value="F:transmembrane transporter activity"/>
    <property type="evidence" value="ECO:0007669"/>
    <property type="project" value="InterPro"/>
</dbReference>
<keyword evidence="4 6" id="KW-0472">Membrane</keyword>
<dbReference type="InterPro" id="IPR020846">
    <property type="entry name" value="MFS_dom"/>
</dbReference>
<dbReference type="Gene3D" id="1.20.1250.20">
    <property type="entry name" value="MFS general substrate transporter like domains"/>
    <property type="match status" value="1"/>
</dbReference>
<feature type="domain" description="Major facilitator superfamily (MFS) profile" evidence="7">
    <location>
        <begin position="37"/>
        <end position="301"/>
    </location>
</feature>
<evidence type="ECO:0000259" key="7">
    <source>
        <dbReference type="PROSITE" id="PS50850"/>
    </source>
</evidence>
<feature type="region of interest" description="Disordered" evidence="5">
    <location>
        <begin position="1"/>
        <end position="23"/>
    </location>
</feature>
<evidence type="ECO:0000256" key="3">
    <source>
        <dbReference type="ARBA" id="ARBA00022989"/>
    </source>
</evidence>
<accession>A0AAE1ELE3</accession>
<organism evidence="8 9">
    <name type="scientific">Petrolisthes cinctipes</name>
    <name type="common">Flat porcelain crab</name>
    <dbReference type="NCBI Taxonomy" id="88211"/>
    <lineage>
        <taxon>Eukaryota</taxon>
        <taxon>Metazoa</taxon>
        <taxon>Ecdysozoa</taxon>
        <taxon>Arthropoda</taxon>
        <taxon>Crustacea</taxon>
        <taxon>Multicrustacea</taxon>
        <taxon>Malacostraca</taxon>
        <taxon>Eumalacostraca</taxon>
        <taxon>Eucarida</taxon>
        <taxon>Decapoda</taxon>
        <taxon>Pleocyemata</taxon>
        <taxon>Anomura</taxon>
        <taxon>Galatheoidea</taxon>
        <taxon>Porcellanidae</taxon>
        <taxon>Petrolisthes</taxon>
    </lineage>
</organism>
<feature type="transmembrane region" description="Helical" evidence="6">
    <location>
        <begin position="107"/>
        <end position="124"/>
    </location>
</feature>
<evidence type="ECO:0000256" key="2">
    <source>
        <dbReference type="ARBA" id="ARBA00022692"/>
    </source>
</evidence>
<dbReference type="GO" id="GO:0016020">
    <property type="term" value="C:membrane"/>
    <property type="evidence" value="ECO:0007669"/>
    <property type="project" value="UniProtKB-SubCell"/>
</dbReference>
<evidence type="ECO:0000256" key="6">
    <source>
        <dbReference type="SAM" id="Phobius"/>
    </source>
</evidence>
<sequence>MVELPKGNTNENVQEKEQDKERDFRYLSPQTRRQITSALAAATGVVGFGCLLGYTSSAGPQLMSPKGEGGLGMTTEEYSMFSSCFNLGAIGGSLLAALGMRRIGGRLTMIAAAPLFFAGSLTIALGWSYWVLVCGRVCAGVAVGVVTTASPPYIAEIASPHIRGALGTLVPLMLTLGVLFMYSMGSVLEWRWLAVVCVVPNLIHFLLLVFASTKLPSTLVSQGKLQEAQDVLRYLRGEDHGVMGEMKELEMLQKAREKMRVMEALREPHVLRPLVLAVILMSLINSSGIPAIQLNIVTIFK</sequence>
<feature type="transmembrane region" description="Helical" evidence="6">
    <location>
        <begin position="190"/>
        <end position="211"/>
    </location>
</feature>
<keyword evidence="3 6" id="KW-1133">Transmembrane helix</keyword>